<dbReference type="InParanoid" id="E9FZ92"/>
<gene>
    <name evidence="1" type="ORF">DAPPUDRAFT_312508</name>
</gene>
<keyword evidence="2" id="KW-1185">Reference proteome</keyword>
<dbReference type="Proteomes" id="UP000000305">
    <property type="component" value="Unassembled WGS sequence"/>
</dbReference>
<dbReference type="EMBL" id="GL732528">
    <property type="protein sequence ID" value="EFX87014.1"/>
    <property type="molecule type" value="Genomic_DNA"/>
</dbReference>
<name>E9FZ92_DAPPU</name>
<dbReference type="AlphaFoldDB" id="E9FZ92"/>
<reference evidence="1 2" key="1">
    <citation type="journal article" date="2011" name="Science">
        <title>The ecoresponsive genome of Daphnia pulex.</title>
        <authorList>
            <person name="Colbourne J.K."/>
            <person name="Pfrender M.E."/>
            <person name="Gilbert D."/>
            <person name="Thomas W.K."/>
            <person name="Tucker A."/>
            <person name="Oakley T.H."/>
            <person name="Tokishita S."/>
            <person name="Aerts A."/>
            <person name="Arnold G.J."/>
            <person name="Basu M.K."/>
            <person name="Bauer D.J."/>
            <person name="Caceres C.E."/>
            <person name="Carmel L."/>
            <person name="Casola C."/>
            <person name="Choi J.H."/>
            <person name="Detter J.C."/>
            <person name="Dong Q."/>
            <person name="Dusheyko S."/>
            <person name="Eads B.D."/>
            <person name="Frohlich T."/>
            <person name="Geiler-Samerotte K.A."/>
            <person name="Gerlach D."/>
            <person name="Hatcher P."/>
            <person name="Jogdeo S."/>
            <person name="Krijgsveld J."/>
            <person name="Kriventseva E.V."/>
            <person name="Kultz D."/>
            <person name="Laforsch C."/>
            <person name="Lindquist E."/>
            <person name="Lopez J."/>
            <person name="Manak J.R."/>
            <person name="Muller J."/>
            <person name="Pangilinan J."/>
            <person name="Patwardhan R.P."/>
            <person name="Pitluck S."/>
            <person name="Pritham E.J."/>
            <person name="Rechtsteiner A."/>
            <person name="Rho M."/>
            <person name="Rogozin I.B."/>
            <person name="Sakarya O."/>
            <person name="Salamov A."/>
            <person name="Schaack S."/>
            <person name="Shapiro H."/>
            <person name="Shiga Y."/>
            <person name="Skalitzky C."/>
            <person name="Smith Z."/>
            <person name="Souvorov A."/>
            <person name="Sung W."/>
            <person name="Tang Z."/>
            <person name="Tsuchiya D."/>
            <person name="Tu H."/>
            <person name="Vos H."/>
            <person name="Wang M."/>
            <person name="Wolf Y.I."/>
            <person name="Yamagata H."/>
            <person name="Yamada T."/>
            <person name="Ye Y."/>
            <person name="Shaw J.R."/>
            <person name="Andrews J."/>
            <person name="Crease T.J."/>
            <person name="Tang H."/>
            <person name="Lucas S.M."/>
            <person name="Robertson H.M."/>
            <person name="Bork P."/>
            <person name="Koonin E.V."/>
            <person name="Zdobnov E.M."/>
            <person name="Grigoriev I.V."/>
            <person name="Lynch M."/>
            <person name="Boore J.L."/>
        </authorList>
    </citation>
    <scope>NUCLEOTIDE SEQUENCE [LARGE SCALE GENOMIC DNA]</scope>
</reference>
<sequence length="66" mass="7466">MNDDRDCQLGTPCNKKKESHKTVDQLMDWQHFGQPFSSGIFEDVCLESALENVTFVLRCVSGTTNN</sequence>
<evidence type="ECO:0000313" key="1">
    <source>
        <dbReference type="EMBL" id="EFX87014.1"/>
    </source>
</evidence>
<proteinExistence type="predicted"/>
<dbReference type="KEGG" id="dpx:DAPPUDRAFT_312508"/>
<protein>
    <submittedName>
        <fullName evidence="1">Uncharacterized protein</fullName>
    </submittedName>
</protein>
<accession>E9FZ92</accession>
<evidence type="ECO:0000313" key="2">
    <source>
        <dbReference type="Proteomes" id="UP000000305"/>
    </source>
</evidence>
<dbReference type="HOGENOM" id="CLU_2833776_0_0_1"/>
<organism evidence="1 2">
    <name type="scientific">Daphnia pulex</name>
    <name type="common">Water flea</name>
    <dbReference type="NCBI Taxonomy" id="6669"/>
    <lineage>
        <taxon>Eukaryota</taxon>
        <taxon>Metazoa</taxon>
        <taxon>Ecdysozoa</taxon>
        <taxon>Arthropoda</taxon>
        <taxon>Crustacea</taxon>
        <taxon>Branchiopoda</taxon>
        <taxon>Diplostraca</taxon>
        <taxon>Cladocera</taxon>
        <taxon>Anomopoda</taxon>
        <taxon>Daphniidae</taxon>
        <taxon>Daphnia</taxon>
    </lineage>
</organism>